<comment type="caution">
    <text evidence="1">The sequence shown here is derived from an EMBL/GenBank/DDBJ whole genome shotgun (WGS) entry which is preliminary data.</text>
</comment>
<organism evidence="1 2">
    <name type="scientific">Smallanthus sonchifolius</name>
    <dbReference type="NCBI Taxonomy" id="185202"/>
    <lineage>
        <taxon>Eukaryota</taxon>
        <taxon>Viridiplantae</taxon>
        <taxon>Streptophyta</taxon>
        <taxon>Embryophyta</taxon>
        <taxon>Tracheophyta</taxon>
        <taxon>Spermatophyta</taxon>
        <taxon>Magnoliopsida</taxon>
        <taxon>eudicotyledons</taxon>
        <taxon>Gunneridae</taxon>
        <taxon>Pentapetalae</taxon>
        <taxon>asterids</taxon>
        <taxon>campanulids</taxon>
        <taxon>Asterales</taxon>
        <taxon>Asteraceae</taxon>
        <taxon>Asteroideae</taxon>
        <taxon>Heliantheae alliance</taxon>
        <taxon>Millerieae</taxon>
        <taxon>Smallanthus</taxon>
    </lineage>
</organism>
<keyword evidence="2" id="KW-1185">Reference proteome</keyword>
<protein>
    <submittedName>
        <fullName evidence="1">Uncharacterized protein</fullName>
    </submittedName>
</protein>
<name>A0ACB9K2Z7_9ASTR</name>
<dbReference type="EMBL" id="CM042018">
    <property type="protein sequence ID" value="KAI3826565.1"/>
    <property type="molecule type" value="Genomic_DNA"/>
</dbReference>
<sequence>MPSALKDKALYWAQDPHSLLLTSLRTFSLLLFSHKNIYFSLLAPTASVTSVSPALITPPPLFQSSPEFNSLGVSHSTRRRRSPSLLLRFVS</sequence>
<reference evidence="2" key="1">
    <citation type="journal article" date="2022" name="Mol. Ecol. Resour.">
        <title>The genomes of chicory, endive, great burdock and yacon provide insights into Asteraceae palaeo-polyploidization history and plant inulin production.</title>
        <authorList>
            <person name="Fan W."/>
            <person name="Wang S."/>
            <person name="Wang H."/>
            <person name="Wang A."/>
            <person name="Jiang F."/>
            <person name="Liu H."/>
            <person name="Zhao H."/>
            <person name="Xu D."/>
            <person name="Zhang Y."/>
        </authorList>
    </citation>
    <scope>NUCLEOTIDE SEQUENCE [LARGE SCALE GENOMIC DNA]</scope>
    <source>
        <strain evidence="2">cv. Yunnan</strain>
    </source>
</reference>
<gene>
    <name evidence="1" type="ORF">L1987_00613</name>
</gene>
<accession>A0ACB9K2Z7</accession>
<proteinExistence type="predicted"/>
<reference evidence="1 2" key="2">
    <citation type="journal article" date="2022" name="Mol. Ecol. Resour.">
        <title>The genomes of chicory, endive, great burdock and yacon provide insights into Asteraceae paleo-polyploidization history and plant inulin production.</title>
        <authorList>
            <person name="Fan W."/>
            <person name="Wang S."/>
            <person name="Wang H."/>
            <person name="Wang A."/>
            <person name="Jiang F."/>
            <person name="Liu H."/>
            <person name="Zhao H."/>
            <person name="Xu D."/>
            <person name="Zhang Y."/>
        </authorList>
    </citation>
    <scope>NUCLEOTIDE SEQUENCE [LARGE SCALE GENOMIC DNA]</scope>
    <source>
        <strain evidence="2">cv. Yunnan</strain>
        <tissue evidence="1">Leaves</tissue>
    </source>
</reference>
<dbReference type="Proteomes" id="UP001056120">
    <property type="component" value="Linkage Group LG01"/>
</dbReference>
<evidence type="ECO:0000313" key="1">
    <source>
        <dbReference type="EMBL" id="KAI3826565.1"/>
    </source>
</evidence>
<evidence type="ECO:0000313" key="2">
    <source>
        <dbReference type="Proteomes" id="UP001056120"/>
    </source>
</evidence>